<dbReference type="OrthoDB" id="10663563at2759"/>
<evidence type="ECO:0000313" key="2">
    <source>
        <dbReference type="RefSeq" id="XP_034231084.1"/>
    </source>
</evidence>
<dbReference type="GeneID" id="117639487"/>
<reference evidence="2" key="1">
    <citation type="submission" date="2025-08" db="UniProtKB">
        <authorList>
            <consortium name="RefSeq"/>
        </authorList>
    </citation>
    <scope>IDENTIFICATION</scope>
    <source>
        <tissue evidence="2">Total insect</tissue>
    </source>
</reference>
<dbReference type="Proteomes" id="UP000515158">
    <property type="component" value="Unplaced"/>
</dbReference>
<gene>
    <name evidence="2" type="primary">LOC117639487</name>
</gene>
<dbReference type="KEGG" id="tpal:117639487"/>
<keyword evidence="1" id="KW-1185">Reference proteome</keyword>
<dbReference type="InParanoid" id="A0A6P8ZH19"/>
<dbReference type="AlphaFoldDB" id="A0A6P8ZH19"/>
<protein>
    <submittedName>
        <fullName evidence="2">Uncharacterized protein LOC117639487</fullName>
    </submittedName>
</protein>
<name>A0A6P8ZH19_THRPL</name>
<sequence>MEAQGAWILEEAEDLGTLLDFLEEPESSFGMEDSWTLVESETAGLLDESLPPSCVLEEPASFGMEAKDCWTVEEDYTTCKLLEYEDGPALAGSCFLETDEQDQQDFMEADSGFQSGCSSISHSRKTSESNGLESEWAPNDVIFSTPSVSYPSYGINPCFNIWSPSSDDEPLMVALSTRTSSSVTHWESDSYEWGDFQNWNAVPSPAEAAVLLELQKKEEEVIHARAAAKRSLKKAKFFAKINAKVFARKDRIRSRL</sequence>
<evidence type="ECO:0000313" key="1">
    <source>
        <dbReference type="Proteomes" id="UP000515158"/>
    </source>
</evidence>
<proteinExistence type="predicted"/>
<accession>A0A6P8ZH19</accession>
<dbReference type="RefSeq" id="XP_034231084.1">
    <property type="nucleotide sequence ID" value="XM_034375193.1"/>
</dbReference>
<organism evidence="2">
    <name type="scientific">Thrips palmi</name>
    <name type="common">Melon thrips</name>
    <dbReference type="NCBI Taxonomy" id="161013"/>
    <lineage>
        <taxon>Eukaryota</taxon>
        <taxon>Metazoa</taxon>
        <taxon>Ecdysozoa</taxon>
        <taxon>Arthropoda</taxon>
        <taxon>Hexapoda</taxon>
        <taxon>Insecta</taxon>
        <taxon>Pterygota</taxon>
        <taxon>Neoptera</taxon>
        <taxon>Paraneoptera</taxon>
        <taxon>Thysanoptera</taxon>
        <taxon>Terebrantia</taxon>
        <taxon>Thripoidea</taxon>
        <taxon>Thripidae</taxon>
        <taxon>Thrips</taxon>
    </lineage>
</organism>